<evidence type="ECO:0000313" key="7">
    <source>
        <dbReference type="EMBL" id="MDQ0255142.1"/>
    </source>
</evidence>
<gene>
    <name evidence="7" type="ORF">J2S74_002524</name>
</gene>
<protein>
    <submittedName>
        <fullName evidence="7">DMSO/TMAO reductase YedYZ molybdopterin-dependent catalytic subunit</fullName>
    </submittedName>
</protein>
<dbReference type="PANTHER" id="PTHR19372">
    <property type="entry name" value="SULFITE REDUCTASE"/>
    <property type="match status" value="1"/>
</dbReference>
<proteinExistence type="predicted"/>
<keyword evidence="8" id="KW-1185">Reference proteome</keyword>
<name>A0ABT9ZV76_9BACI</name>
<dbReference type="PANTHER" id="PTHR19372:SF7">
    <property type="entry name" value="SULFITE OXIDASE, MITOCHONDRIAL"/>
    <property type="match status" value="1"/>
</dbReference>
<dbReference type="InterPro" id="IPR036374">
    <property type="entry name" value="OxRdtase_Mopterin-bd_sf"/>
</dbReference>
<dbReference type="SUPFAM" id="SSF81296">
    <property type="entry name" value="E set domains"/>
    <property type="match status" value="1"/>
</dbReference>
<feature type="domain" description="Moybdenum cofactor oxidoreductase dimerisation" evidence="6">
    <location>
        <begin position="235"/>
        <end position="350"/>
    </location>
</feature>
<organism evidence="7 8">
    <name type="scientific">Evansella vedderi</name>
    <dbReference type="NCBI Taxonomy" id="38282"/>
    <lineage>
        <taxon>Bacteria</taxon>
        <taxon>Bacillati</taxon>
        <taxon>Bacillota</taxon>
        <taxon>Bacilli</taxon>
        <taxon>Bacillales</taxon>
        <taxon>Bacillaceae</taxon>
        <taxon>Evansella</taxon>
    </lineage>
</organism>
<evidence type="ECO:0000256" key="4">
    <source>
        <dbReference type="ARBA" id="ARBA00023002"/>
    </source>
</evidence>
<evidence type="ECO:0000259" key="5">
    <source>
        <dbReference type="Pfam" id="PF00174"/>
    </source>
</evidence>
<keyword evidence="4" id="KW-0560">Oxidoreductase</keyword>
<comment type="cofactor">
    <cofactor evidence="1">
        <name>Mo-molybdopterin</name>
        <dbReference type="ChEBI" id="CHEBI:71302"/>
    </cofactor>
</comment>
<keyword evidence="2" id="KW-0500">Molybdenum</keyword>
<evidence type="ECO:0000256" key="2">
    <source>
        <dbReference type="ARBA" id="ARBA00022505"/>
    </source>
</evidence>
<evidence type="ECO:0000256" key="1">
    <source>
        <dbReference type="ARBA" id="ARBA00001924"/>
    </source>
</evidence>
<dbReference type="InterPro" id="IPR008335">
    <property type="entry name" value="Mopterin_OxRdtase_euk"/>
</dbReference>
<dbReference type="InterPro" id="IPR005066">
    <property type="entry name" value="MoCF_OxRdtse_dimer"/>
</dbReference>
<dbReference type="CDD" id="cd02110">
    <property type="entry name" value="SO_family_Moco_dimer"/>
    <property type="match status" value="1"/>
</dbReference>
<comment type="caution">
    <text evidence="7">The sequence shown here is derived from an EMBL/GenBank/DDBJ whole genome shotgun (WGS) entry which is preliminary data.</text>
</comment>
<keyword evidence="3" id="KW-0479">Metal-binding</keyword>
<evidence type="ECO:0000256" key="3">
    <source>
        <dbReference type="ARBA" id="ARBA00022723"/>
    </source>
</evidence>
<dbReference type="Pfam" id="PF03404">
    <property type="entry name" value="Mo-co_dimer"/>
    <property type="match status" value="1"/>
</dbReference>
<dbReference type="InterPro" id="IPR014756">
    <property type="entry name" value="Ig_E-set"/>
</dbReference>
<evidence type="ECO:0000259" key="6">
    <source>
        <dbReference type="Pfam" id="PF03404"/>
    </source>
</evidence>
<dbReference type="SUPFAM" id="SSF56524">
    <property type="entry name" value="Oxidoreductase molybdopterin-binding domain"/>
    <property type="match status" value="1"/>
</dbReference>
<reference evidence="7 8" key="1">
    <citation type="submission" date="2023-07" db="EMBL/GenBank/DDBJ databases">
        <title>Genomic Encyclopedia of Type Strains, Phase IV (KMG-IV): sequencing the most valuable type-strain genomes for metagenomic binning, comparative biology and taxonomic classification.</title>
        <authorList>
            <person name="Goeker M."/>
        </authorList>
    </citation>
    <scope>NUCLEOTIDE SEQUENCE [LARGE SCALE GENOMIC DNA]</scope>
    <source>
        <strain evidence="7 8">DSM 9768</strain>
    </source>
</reference>
<dbReference type="Gene3D" id="2.60.40.650">
    <property type="match status" value="1"/>
</dbReference>
<sequence>MYNRSVRPFLTTRSLAPENQESPIHFLTKPIISYEYFYLRNHFNYPTLKEENFFFSIGGEVTQPQTFHLYDLLQMPKRKVLMLLECAGNKRSKFEPKVYGEQWEEGAISQGVWEGVSLKDLFQYTGLKAQAKEIVFEGYDFGEDKSKGKYLSYKRSLPLSKALHEDTIIAYKYNDQPISLKHGAPFRLIVPHWYGMASVKWVKSMDVVSYSFQGPYQTEDYVYYPYEDSDIDAYPVTTINVNSIIKAPLNFSILKKGEHTIKGIAWTGMGNVRKVELSLDHGQTWMEAKIEQEIKSHYSWVSWTFLWEFHKPGEYTLLCRAIDSHNRAQPMEAFWNRKGYGYNRISEIKVKIEG</sequence>
<dbReference type="Gene3D" id="3.90.420.10">
    <property type="entry name" value="Oxidoreductase, molybdopterin-binding domain"/>
    <property type="match status" value="1"/>
</dbReference>
<dbReference type="Proteomes" id="UP001230005">
    <property type="component" value="Unassembled WGS sequence"/>
</dbReference>
<dbReference type="RefSeq" id="WP_307326079.1">
    <property type="nucleotide sequence ID" value="NZ_JAUSUG010000009.1"/>
</dbReference>
<dbReference type="Pfam" id="PF00174">
    <property type="entry name" value="Oxidored_molyb"/>
    <property type="match status" value="1"/>
</dbReference>
<feature type="domain" description="Oxidoreductase molybdopterin-binding" evidence="5">
    <location>
        <begin position="42"/>
        <end position="215"/>
    </location>
</feature>
<dbReference type="EMBL" id="JAUSUG010000009">
    <property type="protein sequence ID" value="MDQ0255142.1"/>
    <property type="molecule type" value="Genomic_DNA"/>
</dbReference>
<dbReference type="PRINTS" id="PR00407">
    <property type="entry name" value="EUMOPTERIN"/>
</dbReference>
<accession>A0ABT9ZV76</accession>
<dbReference type="InterPro" id="IPR000572">
    <property type="entry name" value="OxRdtase_Mopterin-bd_dom"/>
</dbReference>
<evidence type="ECO:0000313" key="8">
    <source>
        <dbReference type="Proteomes" id="UP001230005"/>
    </source>
</evidence>